<proteinExistence type="predicted"/>
<name>A0A1I8B1Q7_MELHA</name>
<reference evidence="2" key="1">
    <citation type="submission" date="2016-11" db="UniProtKB">
        <authorList>
            <consortium name="WormBaseParasite"/>
        </authorList>
    </citation>
    <scope>IDENTIFICATION</scope>
</reference>
<dbReference type="AlphaFoldDB" id="A0A1I8B1Q7"/>
<organism evidence="1 2">
    <name type="scientific">Meloidogyne hapla</name>
    <name type="common">Root-knot nematode worm</name>
    <dbReference type="NCBI Taxonomy" id="6305"/>
    <lineage>
        <taxon>Eukaryota</taxon>
        <taxon>Metazoa</taxon>
        <taxon>Ecdysozoa</taxon>
        <taxon>Nematoda</taxon>
        <taxon>Chromadorea</taxon>
        <taxon>Rhabditida</taxon>
        <taxon>Tylenchina</taxon>
        <taxon>Tylenchomorpha</taxon>
        <taxon>Tylenchoidea</taxon>
        <taxon>Meloidogynidae</taxon>
        <taxon>Meloidogyninae</taxon>
        <taxon>Meloidogyne</taxon>
    </lineage>
</organism>
<protein>
    <submittedName>
        <fullName evidence="2">Transcriptional regulator</fullName>
    </submittedName>
</protein>
<evidence type="ECO:0000313" key="1">
    <source>
        <dbReference type="Proteomes" id="UP000095281"/>
    </source>
</evidence>
<accession>A0A1I8B1Q7</accession>
<dbReference type="WBParaSite" id="MhA1_Contig119.frz3.gene4">
    <property type="protein sequence ID" value="MhA1_Contig119.frz3.gene4"/>
    <property type="gene ID" value="MhA1_Contig119.frz3.gene4"/>
</dbReference>
<sequence length="47" mass="5345">MNEGRTAQLAPQTCSARLVLVQNGLNALHQKKSVGWQQFRSELCFVW</sequence>
<dbReference type="Proteomes" id="UP000095281">
    <property type="component" value="Unplaced"/>
</dbReference>
<evidence type="ECO:0000313" key="2">
    <source>
        <dbReference type="WBParaSite" id="MhA1_Contig119.frz3.gene4"/>
    </source>
</evidence>
<keyword evidence="1" id="KW-1185">Reference proteome</keyword>